<evidence type="ECO:0000313" key="2">
    <source>
        <dbReference type="Proteomes" id="UP001269968"/>
    </source>
</evidence>
<dbReference type="EMBL" id="JAXHOZ010000032">
    <property type="protein sequence ID" value="MDY4377828.1"/>
    <property type="molecule type" value="Genomic_DNA"/>
</dbReference>
<evidence type="ECO:0000313" key="1">
    <source>
        <dbReference type="EMBL" id="MDY4377828.1"/>
    </source>
</evidence>
<dbReference type="Proteomes" id="UP001269968">
    <property type="component" value="Unassembled WGS sequence"/>
</dbReference>
<dbReference type="AlphaFoldDB" id="A0AAW9HBG8"/>
<accession>A0AAW9HBG8</accession>
<sequence length="57" mass="6656">MGIKDKAVPDGDIQKAQVWNNTHTATLEDYKLRDDTSLLYTPEAMKAYEEQVWRENK</sequence>
<protein>
    <submittedName>
        <fullName evidence="1">Pyocin</fullName>
    </submittedName>
</protein>
<name>A0AAW9HBG8_9GAMM</name>
<gene>
    <name evidence="1" type="ORF">SOV92_08285</name>
</gene>
<reference evidence="1" key="1">
    <citation type="submission" date="2023-11" db="EMBL/GenBank/DDBJ databases">
        <title>Comparative genomics revealed phylogeny of phytopathogenic Pectobacterium aroidearum based on whole-genome sequencing and function of putative horizontal acquire islands in P. aroidearum PccS1.</title>
        <authorList>
            <person name="Fan J."/>
            <person name="Yang L."/>
        </authorList>
    </citation>
    <scope>NUCLEOTIDE SEQUENCE</scope>
    <source>
        <strain evidence="1">NJAU140</strain>
    </source>
</reference>
<comment type="caution">
    <text evidence="1">The sequence shown here is derived from an EMBL/GenBank/DDBJ whole genome shotgun (WGS) entry which is preliminary data.</text>
</comment>
<proteinExistence type="predicted"/>
<dbReference type="RefSeq" id="WP_320714079.1">
    <property type="nucleotide sequence ID" value="NZ_JAXHOZ010000032.1"/>
</dbReference>
<organism evidence="1 2">
    <name type="scientific">Pectobacterium brasiliense</name>
    <dbReference type="NCBI Taxonomy" id="180957"/>
    <lineage>
        <taxon>Bacteria</taxon>
        <taxon>Pseudomonadati</taxon>
        <taxon>Pseudomonadota</taxon>
        <taxon>Gammaproteobacteria</taxon>
        <taxon>Enterobacterales</taxon>
        <taxon>Pectobacteriaceae</taxon>
        <taxon>Pectobacterium</taxon>
    </lineage>
</organism>